<dbReference type="EMBL" id="CP086716">
    <property type="protein sequence ID" value="WOO80097.1"/>
    <property type="molecule type" value="Genomic_DNA"/>
</dbReference>
<dbReference type="RefSeq" id="XP_062626129.1">
    <property type="nucleotide sequence ID" value="XM_062770145.1"/>
</dbReference>
<reference evidence="1" key="1">
    <citation type="submission" date="2023-10" db="EMBL/GenBank/DDBJ databases">
        <authorList>
            <person name="Noh H."/>
        </authorList>
    </citation>
    <scope>NUCLEOTIDE SEQUENCE</scope>
    <source>
        <strain evidence="1">DUCC4014</strain>
    </source>
</reference>
<proteinExistence type="predicted"/>
<organism evidence="1 2">
    <name type="scientific">Vanrija pseudolonga</name>
    <dbReference type="NCBI Taxonomy" id="143232"/>
    <lineage>
        <taxon>Eukaryota</taxon>
        <taxon>Fungi</taxon>
        <taxon>Dikarya</taxon>
        <taxon>Basidiomycota</taxon>
        <taxon>Agaricomycotina</taxon>
        <taxon>Tremellomycetes</taxon>
        <taxon>Trichosporonales</taxon>
        <taxon>Trichosporonaceae</taxon>
        <taxon>Vanrija</taxon>
    </lineage>
</organism>
<protein>
    <submittedName>
        <fullName evidence="1">Uncharacterized protein</fullName>
    </submittedName>
</protein>
<dbReference type="AlphaFoldDB" id="A0AAF1BHD9"/>
<accession>A0AAF1BHD9</accession>
<evidence type="ECO:0000313" key="2">
    <source>
        <dbReference type="Proteomes" id="UP000827549"/>
    </source>
</evidence>
<dbReference type="GeneID" id="87806850"/>
<evidence type="ECO:0000313" key="1">
    <source>
        <dbReference type="EMBL" id="WOO80097.1"/>
    </source>
</evidence>
<sequence length="101" mass="10925">MEHTHRVVRHVVAAAFASRATLNADPHLSGVNNNGGDRINKKLQAVLGLLVRQFPQAGDVVKEEVARCSSRGKGGKVVVGVKRSAEEEGEDAYPVKKERRA</sequence>
<keyword evidence="2" id="KW-1185">Reference proteome</keyword>
<name>A0AAF1BHD9_9TREE</name>
<gene>
    <name evidence="1" type="ORF">LOC62_03G003608</name>
</gene>
<dbReference type="Proteomes" id="UP000827549">
    <property type="component" value="Chromosome 3"/>
</dbReference>